<reference evidence="1" key="2">
    <citation type="journal article" date="2021" name="PeerJ">
        <title>Extensive microbial diversity within the chicken gut microbiome revealed by metagenomics and culture.</title>
        <authorList>
            <person name="Gilroy R."/>
            <person name="Ravi A."/>
            <person name="Getino M."/>
            <person name="Pursley I."/>
            <person name="Horton D.L."/>
            <person name="Alikhan N.F."/>
            <person name="Baker D."/>
            <person name="Gharbi K."/>
            <person name="Hall N."/>
            <person name="Watson M."/>
            <person name="Adriaenssens E.M."/>
            <person name="Foster-Nyarko E."/>
            <person name="Jarju S."/>
            <person name="Secka A."/>
            <person name="Antonio M."/>
            <person name="Oren A."/>
            <person name="Chaudhuri R.R."/>
            <person name="La Ragione R."/>
            <person name="Hildebrand F."/>
            <person name="Pallen M.J."/>
        </authorList>
    </citation>
    <scope>NUCLEOTIDE SEQUENCE</scope>
    <source>
        <strain evidence="1">B1-13419</strain>
    </source>
</reference>
<comment type="caution">
    <text evidence="1">The sequence shown here is derived from an EMBL/GenBank/DDBJ whole genome shotgun (WGS) entry which is preliminary data.</text>
</comment>
<protein>
    <submittedName>
        <fullName evidence="1">ATPase</fullName>
    </submittedName>
</protein>
<dbReference type="SUPFAM" id="SSF52540">
    <property type="entry name" value="P-loop containing nucleoside triphosphate hydrolases"/>
    <property type="match status" value="1"/>
</dbReference>
<dbReference type="EMBL" id="JADIMD010000006">
    <property type="protein sequence ID" value="MBO8473751.1"/>
    <property type="molecule type" value="Genomic_DNA"/>
</dbReference>
<sequence>MDTTENPFIVSGSIDPEYFCDRRDESARLIKSLTNGNNVVLMSPRRMGKTGLIQFCYSSSKLSGYHKFFIDILHTTGLKELTYLLGKEVFNRLASSDRRMVSLLIRTLKSISGKLGFDPVSGLPAFSLELGDIDRPEYTLEEI</sequence>
<evidence type="ECO:0000313" key="1">
    <source>
        <dbReference type="EMBL" id="MBO8473751.1"/>
    </source>
</evidence>
<gene>
    <name evidence="1" type="ORF">IAB91_00465</name>
</gene>
<evidence type="ECO:0000313" key="2">
    <source>
        <dbReference type="Proteomes" id="UP000823757"/>
    </source>
</evidence>
<dbReference type="Gene3D" id="3.40.50.300">
    <property type="entry name" value="P-loop containing nucleotide triphosphate hydrolases"/>
    <property type="match status" value="1"/>
</dbReference>
<accession>A0A9D9IKG1</accession>
<dbReference type="PANTHER" id="PTHR34301">
    <property type="entry name" value="DNA-BINDING PROTEIN-RELATED"/>
    <property type="match status" value="1"/>
</dbReference>
<dbReference type="AlphaFoldDB" id="A0A9D9IKG1"/>
<organism evidence="1 2">
    <name type="scientific">Candidatus Cryptobacteroides faecigallinarum</name>
    <dbReference type="NCBI Taxonomy" id="2840763"/>
    <lineage>
        <taxon>Bacteria</taxon>
        <taxon>Pseudomonadati</taxon>
        <taxon>Bacteroidota</taxon>
        <taxon>Bacteroidia</taxon>
        <taxon>Bacteroidales</taxon>
        <taxon>Candidatus Cryptobacteroides</taxon>
    </lineage>
</organism>
<feature type="non-terminal residue" evidence="1">
    <location>
        <position position="143"/>
    </location>
</feature>
<proteinExistence type="predicted"/>
<reference evidence="1" key="1">
    <citation type="submission" date="2020-10" db="EMBL/GenBank/DDBJ databases">
        <authorList>
            <person name="Gilroy R."/>
        </authorList>
    </citation>
    <scope>NUCLEOTIDE SEQUENCE</scope>
    <source>
        <strain evidence="1">B1-13419</strain>
    </source>
</reference>
<dbReference type="InterPro" id="IPR027417">
    <property type="entry name" value="P-loop_NTPase"/>
</dbReference>
<name>A0A9D9IKG1_9BACT</name>
<dbReference type="PANTHER" id="PTHR34301:SF8">
    <property type="entry name" value="ATPASE DOMAIN-CONTAINING PROTEIN"/>
    <property type="match status" value="1"/>
</dbReference>
<dbReference type="Proteomes" id="UP000823757">
    <property type="component" value="Unassembled WGS sequence"/>
</dbReference>